<evidence type="ECO:0000256" key="5">
    <source>
        <dbReference type="SAM" id="SignalP"/>
    </source>
</evidence>
<protein>
    <submittedName>
        <fullName evidence="7">Por secretion system C-terminal sorting domain-containing protein</fullName>
    </submittedName>
</protein>
<evidence type="ECO:0000256" key="1">
    <source>
        <dbReference type="ARBA" id="ARBA00022729"/>
    </source>
</evidence>
<dbReference type="NCBIfam" id="TIGR04183">
    <property type="entry name" value="Por_Secre_tail"/>
    <property type="match status" value="1"/>
</dbReference>
<dbReference type="Pfam" id="PF03160">
    <property type="entry name" value="Calx-beta"/>
    <property type="match status" value="1"/>
</dbReference>
<dbReference type="Gene3D" id="2.130.10.10">
    <property type="entry name" value="YVTN repeat-like/Quinoprotein amine dehydrogenase"/>
    <property type="match status" value="1"/>
</dbReference>
<reference evidence="8" key="1">
    <citation type="submission" date="2017-06" db="EMBL/GenBank/DDBJ databases">
        <authorList>
            <person name="Varghese N."/>
            <person name="Submissions S."/>
        </authorList>
    </citation>
    <scope>NUCLEOTIDE SEQUENCE [LARGE SCALE GENOMIC DNA]</scope>
    <source>
        <strain evidence="8">DSM 28041</strain>
    </source>
</reference>
<evidence type="ECO:0000256" key="3">
    <source>
        <dbReference type="ARBA" id="ARBA00022837"/>
    </source>
</evidence>
<keyword evidence="8" id="KW-1185">Reference proteome</keyword>
<dbReference type="SUPFAM" id="SSF51004">
    <property type="entry name" value="C-terminal (heme d1) domain of cytochrome cd1-nitrite reductase"/>
    <property type="match status" value="1"/>
</dbReference>
<dbReference type="Gene3D" id="2.60.40.2030">
    <property type="match status" value="1"/>
</dbReference>
<dbReference type="PANTHER" id="PTHR46928:SF1">
    <property type="entry name" value="MESENCHYME-SPECIFIC CELL SURFACE GLYCOPROTEIN"/>
    <property type="match status" value="1"/>
</dbReference>
<evidence type="ECO:0000313" key="7">
    <source>
        <dbReference type="EMBL" id="SNR80120.1"/>
    </source>
</evidence>
<evidence type="ECO:0000256" key="2">
    <source>
        <dbReference type="ARBA" id="ARBA00022737"/>
    </source>
</evidence>
<dbReference type="Proteomes" id="UP000198310">
    <property type="component" value="Unassembled WGS sequence"/>
</dbReference>
<dbReference type="InterPro" id="IPR003644">
    <property type="entry name" value="Calx_beta"/>
</dbReference>
<dbReference type="NCBIfam" id="NF038117">
    <property type="entry name" value="choice_anch_I"/>
    <property type="match status" value="1"/>
</dbReference>
<keyword evidence="2" id="KW-0677">Repeat</keyword>
<dbReference type="PANTHER" id="PTHR46928">
    <property type="entry name" value="MESENCHYME-SPECIFIC CELL SURFACE GLYCOPROTEIN"/>
    <property type="match status" value="1"/>
</dbReference>
<evidence type="ECO:0000259" key="6">
    <source>
        <dbReference type="SMART" id="SM00237"/>
    </source>
</evidence>
<dbReference type="SMART" id="SM00237">
    <property type="entry name" value="Calx_beta"/>
    <property type="match status" value="1"/>
</dbReference>
<dbReference type="InterPro" id="IPR055188">
    <property type="entry name" value="Choice_anch_I"/>
</dbReference>
<organism evidence="7 8">
    <name type="scientific">Hymenobacter mucosus</name>
    <dbReference type="NCBI Taxonomy" id="1411120"/>
    <lineage>
        <taxon>Bacteria</taxon>
        <taxon>Pseudomonadati</taxon>
        <taxon>Bacteroidota</taxon>
        <taxon>Cytophagia</taxon>
        <taxon>Cytophagales</taxon>
        <taxon>Hymenobacteraceae</taxon>
        <taxon>Hymenobacter</taxon>
    </lineage>
</organism>
<dbReference type="GO" id="GO:0016020">
    <property type="term" value="C:membrane"/>
    <property type="evidence" value="ECO:0007669"/>
    <property type="project" value="InterPro"/>
</dbReference>
<dbReference type="EMBL" id="FZNS01000007">
    <property type="protein sequence ID" value="SNR80120.1"/>
    <property type="molecule type" value="Genomic_DNA"/>
</dbReference>
<dbReference type="Pfam" id="PF22494">
    <property type="entry name" value="choice_anch_I"/>
    <property type="match status" value="1"/>
</dbReference>
<keyword evidence="1 5" id="KW-0732">Signal</keyword>
<feature type="chain" id="PRO_5012828125" evidence="5">
    <location>
        <begin position="26"/>
        <end position="907"/>
    </location>
</feature>
<gene>
    <name evidence="7" type="ORF">SAMN06269173_10751</name>
</gene>
<feature type="region of interest" description="Disordered" evidence="4">
    <location>
        <begin position="716"/>
        <end position="742"/>
    </location>
</feature>
<feature type="signal peptide" evidence="5">
    <location>
        <begin position="1"/>
        <end position="25"/>
    </location>
</feature>
<dbReference type="SUPFAM" id="SSF50974">
    <property type="entry name" value="Nitrous oxide reductase, N-terminal domain"/>
    <property type="match status" value="1"/>
</dbReference>
<accession>A0A238ZA13</accession>
<feature type="domain" description="Calx-beta" evidence="6">
    <location>
        <begin position="194"/>
        <end position="294"/>
    </location>
</feature>
<dbReference type="InterPro" id="IPR011048">
    <property type="entry name" value="Haem_d1_sf"/>
</dbReference>
<keyword evidence="3" id="KW-0106">Calcium</keyword>
<dbReference type="InterPro" id="IPR052956">
    <property type="entry name" value="Mesenchyme-surface_protein"/>
</dbReference>
<dbReference type="AlphaFoldDB" id="A0A238ZA13"/>
<sequence length="907" mass="94747">MRQLILSGTKIGLALLTTCAAPAMAQSVRQGFEGTAADTWGFVATPATYSVAADNDQWAVLPQVGTGSQAVAPAAGAQLWGMRDLQGPVTGDVSIWHFLDFAPVAIQAGPDAATSVSFQYFSNAFDASDSLAYVVVYDNGTTWPATKTYTQLNKDTQGYRTVTVAVPATATHVRLRLAARQNGNDDWAAWDEVALGQAAVVPEVRWASATAVVNEEAGTVSLPVTILNPSATATTVQVALIPGLTTATAGTDFTFAATQTLTFPAGATGPQTVTIPLSNDAAAEGAEYFSLRLQNPTNATLAAGASEMLVYIKDNDGVAPVQARNLTLTQLGSYQNGAAGTNSAEIVAHDPTTQRVYVANSVGSKLDILSLANPSALTPIASINLQTYGGINSVAVRNGVVACAIENANPQQNGAVVFFDQNGTFLKQVTVGALPDMITFSPDGQYLITANEGEPQSNYAVDPEGSVSVIDFSGGVASVSQASVTTVGFTSFNGQAAALRTAGIRLYGGTAAAPSTVAQDLEPEYVAVSSDSRTAYVTLQENNAIATLDLTTKQITALRPVGYQDHRQAGFALDASDQTPDILLANWPIKGMRQPDALAAFEVAGQRYLLTANEGDSREYTALNEGNRVGDAAYVLDATAFPNAALLKNTQVLGRLNVTNKLGDTDGDGDFDEIYAYGGRSFSIFNATTGTLVHDSGDLLERVTSTDATYGAIFNASNTTGVPSRKNRSDDKGPEPEGATTGTIRDTVYAFVSLERVGGVAVFNVNDPTQPRLVSYVNNRSLTSGTGDQGPEGLVFISAANSPTGQPLLLLANEVSSTVAVYSIQTRGTVTATTAKARRAAPLQLYPNPSHHGRVQLNRTVSGTLYDIAGRPVQVLHQVTQLESAGLAPGVYVLRADDGASSKLVVQ</sequence>
<evidence type="ECO:0000256" key="4">
    <source>
        <dbReference type="SAM" id="MobiDB-lite"/>
    </source>
</evidence>
<dbReference type="GO" id="GO:0007154">
    <property type="term" value="P:cell communication"/>
    <property type="evidence" value="ECO:0007669"/>
    <property type="project" value="InterPro"/>
</dbReference>
<dbReference type="SUPFAM" id="SSF141072">
    <property type="entry name" value="CalX-like"/>
    <property type="match status" value="1"/>
</dbReference>
<dbReference type="InterPro" id="IPR011045">
    <property type="entry name" value="N2O_reductase_N"/>
</dbReference>
<name>A0A238ZA13_9BACT</name>
<dbReference type="InterPro" id="IPR038081">
    <property type="entry name" value="CalX-like_sf"/>
</dbReference>
<dbReference type="InterPro" id="IPR026444">
    <property type="entry name" value="Secre_tail"/>
</dbReference>
<evidence type="ECO:0000313" key="8">
    <source>
        <dbReference type="Proteomes" id="UP000198310"/>
    </source>
</evidence>
<dbReference type="RefSeq" id="WP_089333422.1">
    <property type="nucleotide sequence ID" value="NZ_FZNS01000007.1"/>
</dbReference>
<dbReference type="InterPro" id="IPR015943">
    <property type="entry name" value="WD40/YVTN_repeat-like_dom_sf"/>
</dbReference>
<proteinExistence type="predicted"/>